<keyword evidence="4" id="KW-1185">Reference proteome</keyword>
<evidence type="ECO:0000313" key="1">
    <source>
        <dbReference type="EMBL" id="MBN8253193.1"/>
    </source>
</evidence>
<evidence type="ECO:0000313" key="2">
    <source>
        <dbReference type="EMBL" id="MDW8515038.1"/>
    </source>
</evidence>
<protein>
    <submittedName>
        <fullName evidence="2">DUF6123 family protein</fullName>
    </submittedName>
</protein>
<sequence length="91" mass="10597">MTKMVNSLEEYLLYLEEKGFSLKEDAKGFIAFGQQYTKMPDEMVIFSIEWTLKMQKEFDGSFFVALLEQLAAQKVKTRKQAMQVLKQTGMI</sequence>
<comment type="caution">
    <text evidence="1">The sequence shown here is derived from an EMBL/GenBank/DDBJ whole genome shotgun (WGS) entry which is preliminary data.</text>
</comment>
<accession>A0A8I1MGS5</accession>
<organism evidence="1 3">
    <name type="scientific">Priestia flexa</name>
    <dbReference type="NCBI Taxonomy" id="86664"/>
    <lineage>
        <taxon>Bacteria</taxon>
        <taxon>Bacillati</taxon>
        <taxon>Bacillota</taxon>
        <taxon>Bacilli</taxon>
        <taxon>Bacillales</taxon>
        <taxon>Bacillaceae</taxon>
        <taxon>Priestia</taxon>
    </lineage>
</organism>
<dbReference type="EMBL" id="JAEMWV010000009">
    <property type="protein sequence ID" value="MBN8253193.1"/>
    <property type="molecule type" value="Genomic_DNA"/>
</dbReference>
<dbReference type="Proteomes" id="UP000664578">
    <property type="component" value="Unassembled WGS sequence"/>
</dbReference>
<reference evidence="4" key="2">
    <citation type="submission" date="2023-07" db="EMBL/GenBank/DDBJ databases">
        <title>Draft genomic sequences of Priestia flexa CCM isolated from the soil of an abandoned mine contaminated by free cyanide in the high Andean zone of Tacna, Peru.</title>
        <authorList>
            <person name="Caceda Quiroz C.J."/>
            <person name="Maraza Chooque G.J."/>
            <person name="Fora Quispe G.L."/>
            <person name="Carpio Mamani M."/>
        </authorList>
    </citation>
    <scope>NUCLEOTIDE SEQUENCE [LARGE SCALE GENOMIC DNA]</scope>
    <source>
        <strain evidence="4">CCM</strain>
    </source>
</reference>
<dbReference type="InterPro" id="IPR046126">
    <property type="entry name" value="DUF6123"/>
</dbReference>
<proteinExistence type="predicted"/>
<name>A0A8I1MGS5_9BACI</name>
<dbReference type="Proteomes" id="UP001284771">
    <property type="component" value="Unassembled WGS sequence"/>
</dbReference>
<dbReference type="KEGG" id="bfx:BC359_13730"/>
<gene>
    <name evidence="1" type="ORF">JF537_16585</name>
    <name evidence="2" type="ORF">RIB56_02750</name>
</gene>
<evidence type="ECO:0000313" key="3">
    <source>
        <dbReference type="Proteomes" id="UP000664578"/>
    </source>
</evidence>
<dbReference type="Pfam" id="PF19618">
    <property type="entry name" value="DUF6123"/>
    <property type="match status" value="1"/>
</dbReference>
<reference evidence="1" key="1">
    <citation type="submission" date="2020-12" db="EMBL/GenBank/DDBJ databases">
        <title>PHA producing bacteria isolated from mangrove.</title>
        <authorList>
            <person name="Zheng W."/>
            <person name="Yu S."/>
            <person name="Huang Y."/>
        </authorList>
    </citation>
    <scope>NUCLEOTIDE SEQUENCE</scope>
    <source>
        <strain evidence="1">GN22-4</strain>
    </source>
</reference>
<dbReference type="AlphaFoldDB" id="A0A8I1MGS5"/>
<reference evidence="2" key="3">
    <citation type="submission" date="2024-05" db="EMBL/GenBank/DDBJ databases">
        <title>Draft genomic sequences of Priestia flexa CCM isolated from the soil of an abandoned mine contaminated by free cyanide in the high Andean zone of Tacna, Peru.</title>
        <authorList>
            <person name="Caceda Quiroz C.J."/>
            <person name="Maraza Chooque G.J."/>
            <person name="Fora Quispe G.L."/>
            <person name="Carpio Mamani M."/>
        </authorList>
    </citation>
    <scope>NUCLEOTIDE SEQUENCE</scope>
    <source>
        <strain evidence="2">CCM</strain>
    </source>
</reference>
<evidence type="ECO:0000313" key="4">
    <source>
        <dbReference type="Proteomes" id="UP001284771"/>
    </source>
</evidence>
<dbReference type="EMBL" id="JAWUZT010000005">
    <property type="protein sequence ID" value="MDW8515038.1"/>
    <property type="molecule type" value="Genomic_DNA"/>
</dbReference>